<accession>A0AAD0DPW5</accession>
<dbReference type="KEGG" id="pavl:BKM03_12375"/>
<gene>
    <name evidence="2" type="ORF">BKM03_12375</name>
</gene>
<dbReference type="Proteomes" id="UP000236903">
    <property type="component" value="Chromosome"/>
</dbReference>
<proteinExistence type="predicted"/>
<evidence type="ECO:0000313" key="2">
    <source>
        <dbReference type="EMBL" id="AVB19947.1"/>
    </source>
</evidence>
<evidence type="ECO:0000313" key="3">
    <source>
        <dbReference type="Proteomes" id="UP000236903"/>
    </source>
</evidence>
<evidence type="ECO:0000256" key="1">
    <source>
        <dbReference type="SAM" id="MobiDB-lite"/>
    </source>
</evidence>
<organism evidence="2 3">
    <name type="scientific">Pseudomonas avellanae</name>
    <dbReference type="NCBI Taxonomy" id="46257"/>
    <lineage>
        <taxon>Bacteria</taxon>
        <taxon>Pseudomonadati</taxon>
        <taxon>Pseudomonadota</taxon>
        <taxon>Gammaproteobacteria</taxon>
        <taxon>Pseudomonadales</taxon>
        <taxon>Pseudomonadaceae</taxon>
        <taxon>Pseudomonas</taxon>
    </lineage>
</organism>
<dbReference type="AlphaFoldDB" id="A0AAD0DPW5"/>
<protein>
    <submittedName>
        <fullName evidence="2">Uncharacterized protein</fullName>
    </submittedName>
</protein>
<sequence>MRDQSEQSPSSVSGPTSSGSFALTLIRGPLQRAILGPVQLARRPASHPPDQRQGSAVTYVALCVVSAIAVKKRFFNYRATLRVACRSGRSTSDLECAA</sequence>
<feature type="region of interest" description="Disordered" evidence="1">
    <location>
        <begin position="1"/>
        <end position="20"/>
    </location>
</feature>
<dbReference type="EMBL" id="CP026562">
    <property type="protein sequence ID" value="AVB19947.1"/>
    <property type="molecule type" value="Genomic_DNA"/>
</dbReference>
<name>A0AAD0DPW5_9PSED</name>
<reference evidence="2 3" key="1">
    <citation type="submission" date="2018-02" db="EMBL/GenBank/DDBJ databases">
        <title>Comparative genomics of Pseudomonas syringae.</title>
        <authorList>
            <person name="Hulin M.T."/>
        </authorList>
    </citation>
    <scope>NUCLEOTIDE SEQUENCE [LARGE SCALE GENOMIC DNA]</scope>
    <source>
        <strain evidence="2 3">R2leaf</strain>
    </source>
</reference>